<evidence type="ECO:0000313" key="3">
    <source>
        <dbReference type="EMBL" id="KAK9758550.1"/>
    </source>
</evidence>
<feature type="compositionally biased region" description="Polar residues" evidence="1">
    <location>
        <begin position="69"/>
        <end position="78"/>
    </location>
</feature>
<proteinExistence type="predicted"/>
<keyword evidence="4" id="KW-1185">Reference proteome</keyword>
<feature type="region of interest" description="Disordered" evidence="1">
    <location>
        <begin position="69"/>
        <end position="107"/>
    </location>
</feature>
<evidence type="ECO:0000256" key="2">
    <source>
        <dbReference type="SAM" id="SignalP"/>
    </source>
</evidence>
<feature type="chain" id="PRO_5043519845" description="DUF4794 domain-containing protein" evidence="2">
    <location>
        <begin position="17"/>
        <end position="256"/>
    </location>
</feature>
<accession>A0AAW1NHK3</accession>
<evidence type="ECO:0008006" key="5">
    <source>
        <dbReference type="Google" id="ProtNLM"/>
    </source>
</evidence>
<feature type="compositionally biased region" description="Low complexity" evidence="1">
    <location>
        <begin position="132"/>
        <end position="147"/>
    </location>
</feature>
<dbReference type="EMBL" id="JASPKY010000003">
    <property type="protein sequence ID" value="KAK9758550.1"/>
    <property type="molecule type" value="Genomic_DNA"/>
</dbReference>
<keyword evidence="2" id="KW-0732">Signal</keyword>
<comment type="caution">
    <text evidence="3">The sequence shown here is derived from an EMBL/GenBank/DDBJ whole genome shotgun (WGS) entry which is preliminary data.</text>
</comment>
<feature type="compositionally biased region" description="Polar residues" evidence="1">
    <location>
        <begin position="38"/>
        <end position="51"/>
    </location>
</feature>
<dbReference type="Proteomes" id="UP001458880">
    <property type="component" value="Unassembled WGS sequence"/>
</dbReference>
<evidence type="ECO:0000313" key="4">
    <source>
        <dbReference type="Proteomes" id="UP001458880"/>
    </source>
</evidence>
<feature type="signal peptide" evidence="2">
    <location>
        <begin position="1"/>
        <end position="16"/>
    </location>
</feature>
<organism evidence="3 4">
    <name type="scientific">Popillia japonica</name>
    <name type="common">Japanese beetle</name>
    <dbReference type="NCBI Taxonomy" id="7064"/>
    <lineage>
        <taxon>Eukaryota</taxon>
        <taxon>Metazoa</taxon>
        <taxon>Ecdysozoa</taxon>
        <taxon>Arthropoda</taxon>
        <taxon>Hexapoda</taxon>
        <taxon>Insecta</taxon>
        <taxon>Pterygota</taxon>
        <taxon>Neoptera</taxon>
        <taxon>Endopterygota</taxon>
        <taxon>Coleoptera</taxon>
        <taxon>Polyphaga</taxon>
        <taxon>Scarabaeiformia</taxon>
        <taxon>Scarabaeidae</taxon>
        <taxon>Rutelinae</taxon>
        <taxon>Popillia</taxon>
    </lineage>
</organism>
<reference evidence="3 4" key="1">
    <citation type="journal article" date="2024" name="BMC Genomics">
        <title>De novo assembly and annotation of Popillia japonica's genome with initial clues to its potential as an invasive pest.</title>
        <authorList>
            <person name="Cucini C."/>
            <person name="Boschi S."/>
            <person name="Funari R."/>
            <person name="Cardaioli E."/>
            <person name="Iannotti N."/>
            <person name="Marturano G."/>
            <person name="Paoli F."/>
            <person name="Bruttini M."/>
            <person name="Carapelli A."/>
            <person name="Frati F."/>
            <person name="Nardi F."/>
        </authorList>
    </citation>
    <scope>NUCLEOTIDE SEQUENCE [LARGE SCALE GENOMIC DNA]</scope>
    <source>
        <strain evidence="3">DMR45628</strain>
    </source>
</reference>
<feature type="region of interest" description="Disordered" evidence="1">
    <location>
        <begin position="132"/>
        <end position="188"/>
    </location>
</feature>
<feature type="region of interest" description="Disordered" evidence="1">
    <location>
        <begin position="26"/>
        <end position="55"/>
    </location>
</feature>
<sequence>MKYFSVIVLFAIGINAEPPYRGEAAEPYDPAGYRPNIPFTSGERQQFQPQPTYGVPQVNYQQSQQYLPPAQRQFQSAPPRQEYLPPQQQYNPVPPQQQYLPPQQNYNRDYNPYYNVPNQQFAPNAQYLPQQQQYATPQQQFFQPPQTRYGAPENPPPEVTTQREEVTTTEVEEEASTTEATTESVKEDLVDEAEKQEGIYYIYHPSGSLQRILFMTRNDLKNMAYSAQFKYQDVDPIKDPIYTYDPQTLQLRRLSA</sequence>
<name>A0AAW1NHK3_POPJA</name>
<feature type="compositionally biased region" description="Low complexity" evidence="1">
    <location>
        <begin position="83"/>
        <end position="107"/>
    </location>
</feature>
<gene>
    <name evidence="3" type="ORF">QE152_g747</name>
</gene>
<evidence type="ECO:0000256" key="1">
    <source>
        <dbReference type="SAM" id="MobiDB-lite"/>
    </source>
</evidence>
<dbReference type="AlphaFoldDB" id="A0AAW1NHK3"/>
<protein>
    <recommendedName>
        <fullName evidence="5">DUF4794 domain-containing protein</fullName>
    </recommendedName>
</protein>